<evidence type="ECO:0000256" key="1">
    <source>
        <dbReference type="ARBA" id="ARBA00002311"/>
    </source>
</evidence>
<keyword evidence="10" id="KW-1185">Reference proteome</keyword>
<dbReference type="SMART" id="SM00249">
    <property type="entry name" value="PHD"/>
    <property type="match status" value="1"/>
</dbReference>
<dbReference type="PANTHER" id="PTHR11477:SF11">
    <property type="entry name" value="TRANSCRIPTION FACTOR BYE1"/>
    <property type="match status" value="1"/>
</dbReference>
<keyword evidence="4" id="KW-0479">Metal-binding</keyword>
<feature type="region of interest" description="Disordered" evidence="7">
    <location>
        <begin position="400"/>
        <end position="518"/>
    </location>
</feature>
<dbReference type="PANTHER" id="PTHR11477">
    <property type="entry name" value="TRANSCRIPTION FACTOR S-II ZINC FINGER DOMAIN-CONTAINING PROTEIN"/>
    <property type="match status" value="1"/>
</dbReference>
<keyword evidence="5" id="KW-0863">Zinc-finger</keyword>
<dbReference type="InterPro" id="IPR055499">
    <property type="entry name" value="DUF7071"/>
</dbReference>
<comment type="similarity">
    <text evidence="2">Belongs to the BYE1 family.</text>
</comment>
<reference evidence="9 10" key="1">
    <citation type="submission" date="2015-07" db="EMBL/GenBank/DDBJ databases">
        <title>Comparative genomics of the Sigatoka disease complex on banana suggests a link between parallel evolutionary changes in Pseudocercospora fijiensis and Pseudocercospora eumusae and increased virulence on the banana host.</title>
        <authorList>
            <person name="Chang T.-C."/>
            <person name="Salvucci A."/>
            <person name="Crous P.W."/>
            <person name="Stergiopoulos I."/>
        </authorList>
    </citation>
    <scope>NUCLEOTIDE SEQUENCE [LARGE SCALE GENOMIC DNA]</scope>
    <source>
        <strain evidence="9 10">CBS 116634</strain>
    </source>
</reference>
<feature type="region of interest" description="Disordered" evidence="7">
    <location>
        <begin position="681"/>
        <end position="761"/>
    </location>
</feature>
<evidence type="ECO:0000256" key="4">
    <source>
        <dbReference type="ARBA" id="ARBA00022723"/>
    </source>
</evidence>
<dbReference type="GO" id="GO:0005634">
    <property type="term" value="C:nucleus"/>
    <property type="evidence" value="ECO:0007669"/>
    <property type="project" value="TreeGrafter"/>
</dbReference>
<feature type="compositionally biased region" description="Low complexity" evidence="7">
    <location>
        <begin position="231"/>
        <end position="244"/>
    </location>
</feature>
<dbReference type="InterPro" id="IPR012921">
    <property type="entry name" value="SPOC_C"/>
</dbReference>
<dbReference type="AlphaFoldDB" id="A0A139I704"/>
<evidence type="ECO:0000256" key="6">
    <source>
        <dbReference type="ARBA" id="ARBA00022833"/>
    </source>
</evidence>
<evidence type="ECO:0000256" key="5">
    <source>
        <dbReference type="ARBA" id="ARBA00022771"/>
    </source>
</evidence>
<dbReference type="InterPro" id="IPR001965">
    <property type="entry name" value="Znf_PHD"/>
</dbReference>
<sequence>MADEPRRSGRATKGQHKNASSSPAPTPKPPAAAAPGKALTAKSKPTKKSQDPEPEEEDDDDDDETIRCICGNDNPKDKRAFIGCEACQVWQHNVCMGVPDDEDDIPDHYFCEECAPAEHQETIQAMSRGEKIWEVRNKIFQNEKKMSKSRKQKTKNGEEFRPGWLKKDVPAVPAKTPTPPPAAPPAASASNGTRDNSNKRKREVKEGSESHEALEEKPEKPARQEKRRKSSAAPSKSTPTPAASVDTDTALVDIDQLPDDRKKVAFSLAGVIETDIQKRIKSGLKLSEGQTAKSSALHHAARIEYALHMNHGAGQSEYIAQFRNLLPNLKRNTLLIQRLLDGSLSADELSTMSSSDMASEELQRERAEMKEVLDRQAVAIEEEGPKYAQDHKGYHLIENESHASSEDRAPQNAPRSISQAPPPSASPAQSTQPPPALDTSRDGERRPSSQQFDMNNIWAKSAQSPTGPTPPNIGKPLKGAPRRRSSTHPPKPQALNGAKDDPDIDRMLEDDNDDYVPPDAAGADAIVWRGKLVQSSEEEAPTVNARFVAGRDLAPTVSWRTLLPQRLSIDGRLAIQKAEDYVSGLRWSTSSDVAVLSLSPYDNADAFNSVFQYFHTRERYAVVEKDKPPMVKDLYIIPVEKGGELPPHLDMLEYCAIKKPIEERMLLATLIVARAPESPTKVDGAASAQSAGANGHLPPNVRQSIGGPQGSPITNQTPFSPANNATPSGYGAPGGFPPNPYGPQTPQQQPPAYPPPPQQQFADNRISQVLGDLQFAPTAQTILRSAEGGLSDEQLQNLKTILSEDVTARTDFEALSKRLYAKP</sequence>
<gene>
    <name evidence="9" type="ORF">AC579_8889</name>
</gene>
<dbReference type="CDD" id="cd21538">
    <property type="entry name" value="SPOC_TFIIS"/>
    <property type="match status" value="1"/>
</dbReference>
<dbReference type="InterPro" id="IPR019786">
    <property type="entry name" value="Zinc_finger_PHD-type_CS"/>
</dbReference>
<dbReference type="GO" id="GO:0008270">
    <property type="term" value="F:zinc ion binding"/>
    <property type="evidence" value="ECO:0007669"/>
    <property type="project" value="UniProtKB-KW"/>
</dbReference>
<evidence type="ECO:0000256" key="7">
    <source>
        <dbReference type="SAM" id="MobiDB-lite"/>
    </source>
</evidence>
<dbReference type="PROSITE" id="PS01359">
    <property type="entry name" value="ZF_PHD_1"/>
    <property type="match status" value="1"/>
</dbReference>
<dbReference type="Gene3D" id="1.10.472.30">
    <property type="entry name" value="Transcription elongation factor S-II, central domain"/>
    <property type="match status" value="1"/>
</dbReference>
<feature type="domain" description="TFIIS central" evidence="8">
    <location>
        <begin position="260"/>
        <end position="385"/>
    </location>
</feature>
<feature type="compositionally biased region" description="Low complexity" evidence="7">
    <location>
        <begin position="33"/>
        <end position="43"/>
    </location>
</feature>
<comment type="function">
    <text evidence="1">Negative regulator of transcription elongation.</text>
</comment>
<feature type="compositionally biased region" description="Basic and acidic residues" evidence="7">
    <location>
        <begin position="155"/>
        <end position="169"/>
    </location>
</feature>
<dbReference type="EMBL" id="LFZO01000259">
    <property type="protein sequence ID" value="KXT10476.1"/>
    <property type="molecule type" value="Genomic_DNA"/>
</dbReference>
<evidence type="ECO:0000259" key="8">
    <source>
        <dbReference type="PROSITE" id="PS51321"/>
    </source>
</evidence>
<dbReference type="Proteomes" id="UP000073492">
    <property type="component" value="Unassembled WGS sequence"/>
</dbReference>
<comment type="caution">
    <text evidence="9">The sequence shown here is derived from an EMBL/GenBank/DDBJ whole genome shotgun (WGS) entry which is preliminary data.</text>
</comment>
<feature type="compositionally biased region" description="Pro residues" evidence="7">
    <location>
        <begin position="735"/>
        <end position="758"/>
    </location>
</feature>
<feature type="region of interest" description="Disordered" evidence="7">
    <location>
        <begin position="1"/>
        <end position="67"/>
    </location>
</feature>
<feature type="compositionally biased region" description="Basic and acidic residues" evidence="7">
    <location>
        <begin position="203"/>
        <end position="224"/>
    </location>
</feature>
<dbReference type="InterPro" id="IPR013083">
    <property type="entry name" value="Znf_RING/FYVE/PHD"/>
</dbReference>
<dbReference type="GO" id="GO:0031440">
    <property type="term" value="P:regulation of mRNA 3'-end processing"/>
    <property type="evidence" value="ECO:0007669"/>
    <property type="project" value="TreeGrafter"/>
</dbReference>
<dbReference type="InterPro" id="IPR003618">
    <property type="entry name" value="TFIIS_cen_dom"/>
</dbReference>
<organism evidence="9 10">
    <name type="scientific">Pseudocercospora musae</name>
    <dbReference type="NCBI Taxonomy" id="113226"/>
    <lineage>
        <taxon>Eukaryota</taxon>
        <taxon>Fungi</taxon>
        <taxon>Dikarya</taxon>
        <taxon>Ascomycota</taxon>
        <taxon>Pezizomycotina</taxon>
        <taxon>Dothideomycetes</taxon>
        <taxon>Dothideomycetidae</taxon>
        <taxon>Mycosphaerellales</taxon>
        <taxon>Mycosphaerellaceae</taxon>
        <taxon>Pseudocercospora</taxon>
    </lineage>
</organism>
<feature type="compositionally biased region" description="Low complexity" evidence="7">
    <location>
        <begin position="684"/>
        <end position="693"/>
    </location>
</feature>
<dbReference type="SUPFAM" id="SSF57903">
    <property type="entry name" value="FYVE/PHD zinc finger"/>
    <property type="match status" value="1"/>
</dbReference>
<dbReference type="PROSITE" id="PS51321">
    <property type="entry name" value="TFIIS_CENTRAL"/>
    <property type="match status" value="1"/>
</dbReference>
<evidence type="ECO:0000256" key="2">
    <source>
        <dbReference type="ARBA" id="ARBA00011050"/>
    </source>
</evidence>
<dbReference type="SUPFAM" id="SSF46942">
    <property type="entry name" value="Elongation factor TFIIS domain 2"/>
    <property type="match status" value="1"/>
</dbReference>
<accession>A0A139I704</accession>
<dbReference type="SMART" id="SM00510">
    <property type="entry name" value="TFS2M"/>
    <property type="match status" value="1"/>
</dbReference>
<dbReference type="Pfam" id="PF07500">
    <property type="entry name" value="TFIIS_M"/>
    <property type="match status" value="1"/>
</dbReference>
<dbReference type="InterPro" id="IPR036575">
    <property type="entry name" value="TFIIS_cen_dom_sf"/>
</dbReference>
<feature type="compositionally biased region" description="Basic and acidic residues" evidence="7">
    <location>
        <begin position="400"/>
        <end position="409"/>
    </location>
</feature>
<dbReference type="OrthoDB" id="79252at2759"/>
<dbReference type="GO" id="GO:0006368">
    <property type="term" value="P:transcription elongation by RNA polymerase II"/>
    <property type="evidence" value="ECO:0007669"/>
    <property type="project" value="TreeGrafter"/>
</dbReference>
<dbReference type="InterPro" id="IPR011011">
    <property type="entry name" value="Znf_FYVE_PHD"/>
</dbReference>
<evidence type="ECO:0000313" key="9">
    <source>
        <dbReference type="EMBL" id="KXT10476.1"/>
    </source>
</evidence>
<evidence type="ECO:0000313" key="10">
    <source>
        <dbReference type="Proteomes" id="UP000073492"/>
    </source>
</evidence>
<dbReference type="GO" id="GO:0031564">
    <property type="term" value="P:transcription antitermination"/>
    <property type="evidence" value="ECO:0007669"/>
    <property type="project" value="TreeGrafter"/>
</dbReference>
<feature type="compositionally biased region" description="Basic and acidic residues" evidence="7">
    <location>
        <begin position="498"/>
        <end position="509"/>
    </location>
</feature>
<protein>
    <recommendedName>
        <fullName evidence="3">Transcription factor BYE1</fullName>
    </recommendedName>
</protein>
<proteinExistence type="inferred from homology"/>
<dbReference type="Gene3D" id="3.30.40.10">
    <property type="entry name" value="Zinc/RING finger domain, C3HC4 (zinc finger)"/>
    <property type="match status" value="1"/>
</dbReference>
<dbReference type="GO" id="GO:0006362">
    <property type="term" value="P:transcription elongation by RNA polymerase I"/>
    <property type="evidence" value="ECO:0007669"/>
    <property type="project" value="TreeGrafter"/>
</dbReference>
<dbReference type="GO" id="GO:0000977">
    <property type="term" value="F:RNA polymerase II transcription regulatory region sequence-specific DNA binding"/>
    <property type="evidence" value="ECO:0007669"/>
    <property type="project" value="TreeGrafter"/>
</dbReference>
<dbReference type="GO" id="GO:0001139">
    <property type="term" value="F:RNA polymerase II complex recruiting activity"/>
    <property type="evidence" value="ECO:0007669"/>
    <property type="project" value="TreeGrafter"/>
</dbReference>
<dbReference type="Pfam" id="PF07744">
    <property type="entry name" value="SPOC"/>
    <property type="match status" value="1"/>
</dbReference>
<feature type="compositionally biased region" description="Polar residues" evidence="7">
    <location>
        <begin position="711"/>
        <end position="727"/>
    </location>
</feature>
<evidence type="ECO:0000256" key="3">
    <source>
        <dbReference type="ARBA" id="ARBA00021616"/>
    </source>
</evidence>
<feature type="compositionally biased region" description="Acidic residues" evidence="7">
    <location>
        <begin position="52"/>
        <end position="64"/>
    </location>
</feature>
<keyword evidence="6" id="KW-0862">Zinc</keyword>
<dbReference type="STRING" id="113226.A0A139I704"/>
<dbReference type="Pfam" id="PF23257">
    <property type="entry name" value="DUF7071"/>
    <property type="match status" value="1"/>
</dbReference>
<name>A0A139I704_9PEZI</name>
<feature type="region of interest" description="Disordered" evidence="7">
    <location>
        <begin position="140"/>
        <end position="249"/>
    </location>
</feature>
<dbReference type="Pfam" id="PF20826">
    <property type="entry name" value="PHD_5"/>
    <property type="match status" value="1"/>
</dbReference>